<dbReference type="EMBL" id="JACAZH010000005">
    <property type="protein sequence ID" value="KAF7368139.1"/>
    <property type="molecule type" value="Genomic_DNA"/>
</dbReference>
<comment type="caution">
    <text evidence="2">The sequence shown here is derived from an EMBL/GenBank/DDBJ whole genome shotgun (WGS) entry which is preliminary data.</text>
</comment>
<keyword evidence="3" id="KW-1185">Reference proteome</keyword>
<sequence length="369" mass="41715">MMDNSDDDFELGDMTKPEFFDFMPTHMRPKAVLQPLEARQMADKIRQELFMSWSRLKAIVQAHEDTIQKRWKKKTAVKRKQHPRGRRKGNDFLLPYVNLEDLSINNGIQFLGLLHARALRFPSEFAWFDSNTLGFGVAAGGVERYHGYSCAMVAFGDEITYGRVLEYSERLDESDTDSPDGAMMEFILQESMTFGNGLAVLETQAKLTALLLGVVTTILNDVDLTNVTPAAPLPAPEIPILNTTFQWQSSARLNALRPYGPPPVFNIDDIGNLVDSQYEFAVQHLVDLRTDPIYFAENIQAYYEHRIETLHGKAPQSLVQGRTVSLMLTDAYAFLAYYHVAKGDHPRLSHSSGQVSERSTARSKAHERI</sequence>
<evidence type="ECO:0000313" key="2">
    <source>
        <dbReference type="EMBL" id="KAF7368139.1"/>
    </source>
</evidence>
<dbReference type="OrthoDB" id="2922289at2759"/>
<feature type="compositionally biased region" description="Polar residues" evidence="1">
    <location>
        <begin position="349"/>
        <end position="358"/>
    </location>
</feature>
<feature type="region of interest" description="Disordered" evidence="1">
    <location>
        <begin position="346"/>
        <end position="369"/>
    </location>
</feature>
<organism evidence="2 3">
    <name type="scientific">Mycena sanguinolenta</name>
    <dbReference type="NCBI Taxonomy" id="230812"/>
    <lineage>
        <taxon>Eukaryota</taxon>
        <taxon>Fungi</taxon>
        <taxon>Dikarya</taxon>
        <taxon>Basidiomycota</taxon>
        <taxon>Agaricomycotina</taxon>
        <taxon>Agaricomycetes</taxon>
        <taxon>Agaricomycetidae</taxon>
        <taxon>Agaricales</taxon>
        <taxon>Marasmiineae</taxon>
        <taxon>Mycenaceae</taxon>
        <taxon>Mycena</taxon>
    </lineage>
</organism>
<name>A0A8H7DAC7_9AGAR</name>
<evidence type="ECO:0000256" key="1">
    <source>
        <dbReference type="SAM" id="MobiDB-lite"/>
    </source>
</evidence>
<dbReference type="AlphaFoldDB" id="A0A8H7DAC7"/>
<dbReference type="PANTHER" id="PTHR40788:SF2">
    <property type="entry name" value="CLR5 DOMAIN-CONTAINING PROTEIN"/>
    <property type="match status" value="1"/>
</dbReference>
<evidence type="ECO:0000313" key="3">
    <source>
        <dbReference type="Proteomes" id="UP000623467"/>
    </source>
</evidence>
<proteinExistence type="predicted"/>
<dbReference type="Proteomes" id="UP000623467">
    <property type="component" value="Unassembled WGS sequence"/>
</dbReference>
<gene>
    <name evidence="2" type="ORF">MSAN_00880200</name>
</gene>
<dbReference type="PANTHER" id="PTHR40788">
    <property type="entry name" value="CLR5 DOMAIN-CONTAINING PROTEIN-RELATED"/>
    <property type="match status" value="1"/>
</dbReference>
<accession>A0A8H7DAC7</accession>
<protein>
    <submittedName>
        <fullName evidence="2">Uncharacterized protein</fullName>
    </submittedName>
</protein>
<reference evidence="2" key="1">
    <citation type="submission" date="2020-05" db="EMBL/GenBank/DDBJ databases">
        <title>Mycena genomes resolve the evolution of fungal bioluminescence.</title>
        <authorList>
            <person name="Tsai I.J."/>
        </authorList>
    </citation>
    <scope>NUCLEOTIDE SEQUENCE</scope>
    <source>
        <strain evidence="2">160909Yilan</strain>
    </source>
</reference>